<organism evidence="2 3">
    <name type="scientific">Trifolium pratense</name>
    <name type="common">Red clover</name>
    <dbReference type="NCBI Taxonomy" id="57577"/>
    <lineage>
        <taxon>Eukaryota</taxon>
        <taxon>Viridiplantae</taxon>
        <taxon>Streptophyta</taxon>
        <taxon>Embryophyta</taxon>
        <taxon>Tracheophyta</taxon>
        <taxon>Spermatophyta</taxon>
        <taxon>Magnoliopsida</taxon>
        <taxon>eudicotyledons</taxon>
        <taxon>Gunneridae</taxon>
        <taxon>Pentapetalae</taxon>
        <taxon>rosids</taxon>
        <taxon>fabids</taxon>
        <taxon>Fabales</taxon>
        <taxon>Fabaceae</taxon>
        <taxon>Papilionoideae</taxon>
        <taxon>50 kb inversion clade</taxon>
        <taxon>NPAAA clade</taxon>
        <taxon>Hologalegina</taxon>
        <taxon>IRL clade</taxon>
        <taxon>Trifolieae</taxon>
        <taxon>Trifolium</taxon>
    </lineage>
</organism>
<dbReference type="Pfam" id="PF07727">
    <property type="entry name" value="RVT_2"/>
    <property type="match status" value="1"/>
</dbReference>
<gene>
    <name evidence="2" type="ORF">L195_g054501</name>
</gene>
<dbReference type="STRING" id="57577.A0A2K3KGF7"/>
<proteinExistence type="predicted"/>
<comment type="caution">
    <text evidence="2">The sequence shown here is derived from an EMBL/GenBank/DDBJ whole genome shotgun (WGS) entry which is preliminary data.</text>
</comment>
<protein>
    <submittedName>
        <fullName evidence="2">Putative copia-type protein</fullName>
    </submittedName>
</protein>
<evidence type="ECO:0000313" key="2">
    <source>
        <dbReference type="EMBL" id="PNX65370.1"/>
    </source>
</evidence>
<accession>A0A2K3KGF7</accession>
<dbReference type="InterPro" id="IPR043502">
    <property type="entry name" value="DNA/RNA_pol_sf"/>
</dbReference>
<dbReference type="EMBL" id="ASHM01095506">
    <property type="protein sequence ID" value="PNX65370.1"/>
    <property type="molecule type" value="Genomic_DNA"/>
</dbReference>
<reference evidence="2 3" key="2">
    <citation type="journal article" date="2017" name="Front. Plant Sci.">
        <title>Gene Classification and Mining of Molecular Markers Useful in Red Clover (Trifolium pratense) Breeding.</title>
        <authorList>
            <person name="Istvanek J."/>
            <person name="Dluhosova J."/>
            <person name="Dluhos P."/>
            <person name="Patkova L."/>
            <person name="Nedelnik J."/>
            <person name="Repkova J."/>
        </authorList>
    </citation>
    <scope>NUCLEOTIDE SEQUENCE [LARGE SCALE GENOMIC DNA]</scope>
    <source>
        <strain evidence="3">cv. Tatra</strain>
        <tissue evidence="2">Young leaves</tissue>
    </source>
</reference>
<evidence type="ECO:0000259" key="1">
    <source>
        <dbReference type="Pfam" id="PF07727"/>
    </source>
</evidence>
<dbReference type="SUPFAM" id="SSF56672">
    <property type="entry name" value="DNA/RNA polymerases"/>
    <property type="match status" value="1"/>
</dbReference>
<feature type="non-terminal residue" evidence="2">
    <location>
        <position position="1"/>
    </location>
</feature>
<dbReference type="Proteomes" id="UP000236291">
    <property type="component" value="Unassembled WGS sequence"/>
</dbReference>
<sequence length="200" mass="22717">PLFQLDIKNAFLHGDLEEEIYMEQPPGFVAQRGRSLVCKLQKSLYGLKQSPRAWFSRFSKVLQQFGMTRCDDNDGIKALKQHLFQNFQTKDLGPLRYFLGIEVAQSKSGIAISQRKYALDILEETGLIDCKPVDTPMDPNVKLLPDQGEPYSDPGRYRRLVGKLNYLTLTRPDISFPVSVMPIGQEIRVIDGLLLVIAFL</sequence>
<feature type="domain" description="Reverse transcriptase Ty1/copia-type" evidence="1">
    <location>
        <begin position="2"/>
        <end position="76"/>
    </location>
</feature>
<dbReference type="PANTHER" id="PTHR11439">
    <property type="entry name" value="GAG-POL-RELATED RETROTRANSPOSON"/>
    <property type="match status" value="1"/>
</dbReference>
<name>A0A2K3KGF7_TRIPR</name>
<dbReference type="PANTHER" id="PTHR11439:SF484">
    <property type="entry name" value="REVERSE TRANSCRIPTASE TY1_COPIA-TYPE DOMAIN-CONTAINING PROTEIN"/>
    <property type="match status" value="1"/>
</dbReference>
<reference evidence="2 3" key="1">
    <citation type="journal article" date="2014" name="Am. J. Bot.">
        <title>Genome assembly and annotation for red clover (Trifolium pratense; Fabaceae).</title>
        <authorList>
            <person name="Istvanek J."/>
            <person name="Jaros M."/>
            <person name="Krenek A."/>
            <person name="Repkova J."/>
        </authorList>
    </citation>
    <scope>NUCLEOTIDE SEQUENCE [LARGE SCALE GENOMIC DNA]</scope>
    <source>
        <strain evidence="3">cv. Tatra</strain>
        <tissue evidence="2">Young leaves</tissue>
    </source>
</reference>
<dbReference type="AlphaFoldDB" id="A0A2K3KGF7"/>
<evidence type="ECO:0000313" key="3">
    <source>
        <dbReference type="Proteomes" id="UP000236291"/>
    </source>
</evidence>
<dbReference type="InterPro" id="IPR013103">
    <property type="entry name" value="RVT_2"/>
</dbReference>